<evidence type="ECO:0000313" key="9">
    <source>
        <dbReference type="Proteomes" id="UP000694941"/>
    </source>
</evidence>
<evidence type="ECO:0000256" key="2">
    <source>
        <dbReference type="ARBA" id="ARBA00022771"/>
    </source>
</evidence>
<feature type="compositionally biased region" description="Basic and acidic residues" evidence="6">
    <location>
        <begin position="247"/>
        <end position="260"/>
    </location>
</feature>
<dbReference type="InterPro" id="IPR049781">
    <property type="entry name" value="AF10/AF17_PHD"/>
</dbReference>
<accession>A0ABM1C568</accession>
<feature type="region of interest" description="Disordered" evidence="6">
    <location>
        <begin position="908"/>
        <end position="928"/>
    </location>
</feature>
<evidence type="ECO:0000259" key="8">
    <source>
        <dbReference type="PROSITE" id="PS51805"/>
    </source>
</evidence>
<gene>
    <name evidence="10" type="primary">LOC106478390</name>
</gene>
<keyword evidence="5" id="KW-0175">Coiled coil</keyword>
<name>A0ABM1C568_LIMPO</name>
<evidence type="ECO:0000256" key="5">
    <source>
        <dbReference type="SAM" id="Coils"/>
    </source>
</evidence>
<dbReference type="InterPro" id="IPR019787">
    <property type="entry name" value="Znf_PHD-finger"/>
</dbReference>
<dbReference type="InterPro" id="IPR019786">
    <property type="entry name" value="Zinc_finger_PHD-type_CS"/>
</dbReference>
<feature type="compositionally biased region" description="Low complexity" evidence="6">
    <location>
        <begin position="381"/>
        <end position="406"/>
    </location>
</feature>
<reference evidence="10" key="1">
    <citation type="submission" date="2025-08" db="UniProtKB">
        <authorList>
            <consortium name="RefSeq"/>
        </authorList>
    </citation>
    <scope>IDENTIFICATION</scope>
    <source>
        <tissue evidence="10">Muscle</tissue>
    </source>
</reference>
<dbReference type="InterPro" id="IPR034732">
    <property type="entry name" value="EPHD"/>
</dbReference>
<feature type="region of interest" description="Disordered" evidence="6">
    <location>
        <begin position="225"/>
        <end position="261"/>
    </location>
</feature>
<feature type="region of interest" description="Disordered" evidence="6">
    <location>
        <begin position="738"/>
        <end position="798"/>
    </location>
</feature>
<dbReference type="PROSITE" id="PS51805">
    <property type="entry name" value="EPHD"/>
    <property type="match status" value="1"/>
</dbReference>
<dbReference type="SMART" id="SM00249">
    <property type="entry name" value="PHD"/>
    <property type="match status" value="2"/>
</dbReference>
<feature type="region of interest" description="Disordered" evidence="6">
    <location>
        <begin position="345"/>
        <end position="406"/>
    </location>
</feature>
<feature type="compositionally biased region" description="Polar residues" evidence="6">
    <location>
        <begin position="508"/>
        <end position="528"/>
    </location>
</feature>
<evidence type="ECO:0000256" key="3">
    <source>
        <dbReference type="ARBA" id="ARBA00022833"/>
    </source>
</evidence>
<dbReference type="SUPFAM" id="SSF57903">
    <property type="entry name" value="FYVE/PHD zinc finger"/>
    <property type="match status" value="1"/>
</dbReference>
<sequence>MSCRNVKQQQPALLRISDIHQKSAEERVNMKEMVGGCCVCSDERGWAENPLVYCDGQGCNVAVHQACYGIVQVPTGPWFCRKCESQERAARVRCELCPSKDGALKRTDNGGWAHVVCALYIPEVRFGNVTTMEPIILELVPQERYNKSCYICASQGKESKATIGACMQCNKSGCKNFFHVTCAQAAGLLCEEAGNYFDNVKYCGYCHYHYQKLKKDSHIKTIPAFKPIPAGNATPEPSPEKLAQPRGENRERVRGRAEKKSKIHGISSVSLPTVVLNGSNNALNGLDVLCLTSNDNSSSSHNSLAEVNGLCSGKSDPAVSGAGNSTAITSKFTTANFTETVITESSSPVFGSEKHKKKKSPQQSGQSAGEDKSPSPTHLVSSSGSPPSNSPSSSNQSAANQMATSTSSSALTFSSMYESFISGTLNPEKEEPSENHGSTALPTKRPRSHSADKTEKKKHKKNCSNLRSKIKANKESSGSGDMSPSSPQSSNANSGTSKNKKKRHEKTSSVISTGLLSSLVKQTNMTNFQRSSSPSRSSPQLASSNLNDLNPMNSIEPVTTIVETKTEDSQQSSENISSNTNSFVMSSCAMVLPPKPTFSASIRNSLGISGDNSAPPPFPQTLEQLLERQWDQGSQFLMEQAQHFDIASLLSCLSQLQAENRQLEEHVSNLIARRDHLLAVNARLALPLNSSASYLNGTNAVNGGSISPDALQAPRLNSFLPVENGILFNQQETPYTGSKSVGTIHSPEVSINGTNLPVSPAPIQSSLQNTGTSPGHQGPTLGARQSHHSQSSAFITSPSPIGQSVITSVGSQTSLLDLPRIPVTSSLLTSVGHSVTLSNLAGQDIIGNSSRVQGHPSAAIVYQTISPPYSNINTASSSVGNVTISSSASPLHSLCTGVMLPVTMVTSQPSFQRPSGGPNSVCPSDDKR</sequence>
<proteinExistence type="predicted"/>
<dbReference type="Pfam" id="PF13832">
    <property type="entry name" value="zf-HC5HC2H_2"/>
    <property type="match status" value="1"/>
</dbReference>
<feature type="domain" description="PHD-type" evidence="8">
    <location>
        <begin position="91"/>
        <end position="210"/>
    </location>
</feature>
<protein>
    <submittedName>
        <fullName evidence="10">Protein AF-10-like isoform X1</fullName>
    </submittedName>
</protein>
<evidence type="ECO:0000256" key="4">
    <source>
        <dbReference type="PROSITE-ProRule" id="PRU00146"/>
    </source>
</evidence>
<dbReference type="InterPro" id="IPR049773">
    <property type="entry name" value="AF10-like_CC"/>
</dbReference>
<keyword evidence="2 4" id="KW-0863">Zinc-finger</keyword>
<feature type="compositionally biased region" description="Polar residues" evidence="6">
    <location>
        <begin position="738"/>
        <end position="775"/>
    </location>
</feature>
<dbReference type="InterPro" id="IPR013083">
    <property type="entry name" value="Znf_RING/FYVE/PHD"/>
</dbReference>
<dbReference type="Gene3D" id="3.30.40.10">
    <property type="entry name" value="Zinc/RING finger domain, C3HC4 (zinc finger)"/>
    <property type="match status" value="2"/>
</dbReference>
<dbReference type="PANTHER" id="PTHR13793:SF164">
    <property type="entry name" value="ALHAMBRA, ISOFORM P"/>
    <property type="match status" value="1"/>
</dbReference>
<keyword evidence="1" id="KW-0479">Metal-binding</keyword>
<dbReference type="PROSITE" id="PS01359">
    <property type="entry name" value="ZF_PHD_1"/>
    <property type="match status" value="1"/>
</dbReference>
<feature type="region of interest" description="Disordered" evidence="6">
    <location>
        <begin position="422"/>
        <end position="554"/>
    </location>
</feature>
<dbReference type="InterPro" id="IPR001965">
    <property type="entry name" value="Znf_PHD"/>
</dbReference>
<dbReference type="CDD" id="cd15672">
    <property type="entry name" value="ePHD_AF10_like"/>
    <property type="match status" value="1"/>
</dbReference>
<feature type="compositionally biased region" description="Low complexity" evidence="6">
    <location>
        <begin position="476"/>
        <end position="497"/>
    </location>
</feature>
<evidence type="ECO:0000256" key="1">
    <source>
        <dbReference type="ARBA" id="ARBA00022723"/>
    </source>
</evidence>
<evidence type="ECO:0000259" key="7">
    <source>
        <dbReference type="PROSITE" id="PS50016"/>
    </source>
</evidence>
<feature type="domain" description="PHD-type" evidence="7">
    <location>
        <begin position="34"/>
        <end position="86"/>
    </location>
</feature>
<evidence type="ECO:0000256" key="6">
    <source>
        <dbReference type="SAM" id="MobiDB-lite"/>
    </source>
</evidence>
<feature type="compositionally biased region" description="Polar residues" evidence="6">
    <location>
        <begin position="788"/>
        <end position="798"/>
    </location>
</feature>
<dbReference type="PROSITE" id="PS50016">
    <property type="entry name" value="ZF_PHD_2"/>
    <property type="match status" value="1"/>
</dbReference>
<dbReference type="InterPro" id="IPR011011">
    <property type="entry name" value="Znf_FYVE_PHD"/>
</dbReference>
<dbReference type="PANTHER" id="PTHR13793">
    <property type="entry name" value="PHD FINGER PROTEINS"/>
    <property type="match status" value="1"/>
</dbReference>
<dbReference type="InterPro" id="IPR050701">
    <property type="entry name" value="Histone_Mod_Regulator"/>
</dbReference>
<feature type="compositionally biased region" description="Polar residues" evidence="6">
    <location>
        <begin position="545"/>
        <end position="554"/>
    </location>
</feature>
<dbReference type="CDD" id="cd15574">
    <property type="entry name" value="PHD_AF10_AF17"/>
    <property type="match status" value="1"/>
</dbReference>
<keyword evidence="3" id="KW-0862">Zinc</keyword>
<dbReference type="Pfam" id="PF13831">
    <property type="entry name" value="PHD_2"/>
    <property type="match status" value="1"/>
</dbReference>
<dbReference type="Proteomes" id="UP000694941">
    <property type="component" value="Unplaced"/>
</dbReference>
<keyword evidence="9" id="KW-1185">Reference proteome</keyword>
<evidence type="ECO:0000313" key="10">
    <source>
        <dbReference type="RefSeq" id="XP_013794386.1"/>
    </source>
</evidence>
<dbReference type="CDD" id="cd20901">
    <property type="entry name" value="CC_AF10"/>
    <property type="match status" value="1"/>
</dbReference>
<dbReference type="RefSeq" id="XP_013794386.1">
    <property type="nucleotide sequence ID" value="XM_013938932.2"/>
</dbReference>
<feature type="coiled-coil region" evidence="5">
    <location>
        <begin position="646"/>
        <end position="673"/>
    </location>
</feature>
<feature type="compositionally biased region" description="Polar residues" evidence="6">
    <location>
        <begin position="908"/>
        <end position="922"/>
    </location>
</feature>
<feature type="compositionally biased region" description="Low complexity" evidence="6">
    <location>
        <begin position="529"/>
        <end position="544"/>
    </location>
</feature>
<organism evidence="9 10">
    <name type="scientific">Limulus polyphemus</name>
    <name type="common">Atlantic horseshoe crab</name>
    <dbReference type="NCBI Taxonomy" id="6850"/>
    <lineage>
        <taxon>Eukaryota</taxon>
        <taxon>Metazoa</taxon>
        <taxon>Ecdysozoa</taxon>
        <taxon>Arthropoda</taxon>
        <taxon>Chelicerata</taxon>
        <taxon>Merostomata</taxon>
        <taxon>Xiphosura</taxon>
        <taxon>Limulidae</taxon>
        <taxon>Limulus</taxon>
    </lineage>
</organism>
<dbReference type="GeneID" id="106478390"/>